<dbReference type="Proteomes" id="UP001179952">
    <property type="component" value="Unassembled WGS sequence"/>
</dbReference>
<reference evidence="1" key="2">
    <citation type="submission" date="2023-06" db="EMBL/GenBank/DDBJ databases">
        <authorList>
            <person name="Ma L."/>
            <person name="Liu K.-W."/>
            <person name="Li Z."/>
            <person name="Hsiao Y.-Y."/>
            <person name="Qi Y."/>
            <person name="Fu T."/>
            <person name="Tang G."/>
            <person name="Zhang D."/>
            <person name="Sun W.-H."/>
            <person name="Liu D.-K."/>
            <person name="Li Y."/>
            <person name="Chen G.-Z."/>
            <person name="Liu X.-D."/>
            <person name="Liao X.-Y."/>
            <person name="Jiang Y.-T."/>
            <person name="Yu X."/>
            <person name="Hao Y."/>
            <person name="Huang J."/>
            <person name="Zhao X.-W."/>
            <person name="Ke S."/>
            <person name="Chen Y.-Y."/>
            <person name="Wu W.-L."/>
            <person name="Hsu J.-L."/>
            <person name="Lin Y.-F."/>
            <person name="Huang M.-D."/>
            <person name="Li C.-Y."/>
            <person name="Huang L."/>
            <person name="Wang Z.-W."/>
            <person name="Zhao X."/>
            <person name="Zhong W.-Y."/>
            <person name="Peng D.-H."/>
            <person name="Ahmad S."/>
            <person name="Lan S."/>
            <person name="Zhang J.-S."/>
            <person name="Tsai W.-C."/>
            <person name="Van De Peer Y."/>
            <person name="Liu Z.-J."/>
        </authorList>
    </citation>
    <scope>NUCLEOTIDE SEQUENCE</scope>
    <source>
        <strain evidence="1">SCP</strain>
        <tissue evidence="1">Leaves</tissue>
    </source>
</reference>
<sequence length="62" mass="7162">MLPRVLLVPSKEIQKPTFVSILPHRPTDFIFFPTDFIFFTASPLKTKKPYRLFGAIFTMSVS</sequence>
<evidence type="ECO:0000313" key="2">
    <source>
        <dbReference type="Proteomes" id="UP001179952"/>
    </source>
</evidence>
<keyword evidence="2" id="KW-1185">Reference proteome</keyword>
<reference evidence="1" key="1">
    <citation type="journal article" date="2023" name="Nat. Commun.">
        <title>Diploid and tetraploid genomes of Acorus and the evolution of monocots.</title>
        <authorList>
            <person name="Ma L."/>
            <person name="Liu K.W."/>
            <person name="Li Z."/>
            <person name="Hsiao Y.Y."/>
            <person name="Qi Y."/>
            <person name="Fu T."/>
            <person name="Tang G.D."/>
            <person name="Zhang D."/>
            <person name="Sun W.H."/>
            <person name="Liu D.K."/>
            <person name="Li Y."/>
            <person name="Chen G.Z."/>
            <person name="Liu X.D."/>
            <person name="Liao X.Y."/>
            <person name="Jiang Y.T."/>
            <person name="Yu X."/>
            <person name="Hao Y."/>
            <person name="Huang J."/>
            <person name="Zhao X.W."/>
            <person name="Ke S."/>
            <person name="Chen Y.Y."/>
            <person name="Wu W.L."/>
            <person name="Hsu J.L."/>
            <person name="Lin Y.F."/>
            <person name="Huang M.D."/>
            <person name="Li C.Y."/>
            <person name="Huang L."/>
            <person name="Wang Z.W."/>
            <person name="Zhao X."/>
            <person name="Zhong W.Y."/>
            <person name="Peng D.H."/>
            <person name="Ahmad S."/>
            <person name="Lan S."/>
            <person name="Zhang J.S."/>
            <person name="Tsai W.C."/>
            <person name="Van de Peer Y."/>
            <person name="Liu Z.J."/>
        </authorList>
    </citation>
    <scope>NUCLEOTIDE SEQUENCE</scope>
    <source>
        <strain evidence="1">SCP</strain>
    </source>
</reference>
<dbReference type="AlphaFoldDB" id="A0AAV9A6U5"/>
<evidence type="ECO:0000313" key="1">
    <source>
        <dbReference type="EMBL" id="KAK1259884.1"/>
    </source>
</evidence>
<name>A0AAV9A6U5_ACOGR</name>
<accession>A0AAV9A6U5</accession>
<protein>
    <submittedName>
        <fullName evidence="1">Uncharacterized protein</fullName>
    </submittedName>
</protein>
<organism evidence="1 2">
    <name type="scientific">Acorus gramineus</name>
    <name type="common">Dwarf sweet flag</name>
    <dbReference type="NCBI Taxonomy" id="55184"/>
    <lineage>
        <taxon>Eukaryota</taxon>
        <taxon>Viridiplantae</taxon>
        <taxon>Streptophyta</taxon>
        <taxon>Embryophyta</taxon>
        <taxon>Tracheophyta</taxon>
        <taxon>Spermatophyta</taxon>
        <taxon>Magnoliopsida</taxon>
        <taxon>Liliopsida</taxon>
        <taxon>Acoraceae</taxon>
        <taxon>Acorus</taxon>
    </lineage>
</organism>
<proteinExistence type="predicted"/>
<dbReference type="EMBL" id="JAUJYN010000012">
    <property type="protein sequence ID" value="KAK1259884.1"/>
    <property type="molecule type" value="Genomic_DNA"/>
</dbReference>
<comment type="caution">
    <text evidence="1">The sequence shown here is derived from an EMBL/GenBank/DDBJ whole genome shotgun (WGS) entry which is preliminary data.</text>
</comment>
<gene>
    <name evidence="1" type="ORF">QJS04_geneDACA015437</name>
</gene>